<dbReference type="Proteomes" id="UP000231879">
    <property type="component" value="Unassembled WGS sequence"/>
</dbReference>
<name>A0ABX4NIL2_9LEPT</name>
<accession>A0ABX4NIL2</accession>
<dbReference type="EMBL" id="NPDS01000006">
    <property type="protein sequence ID" value="PJZ56645.1"/>
    <property type="molecule type" value="Genomic_DNA"/>
</dbReference>
<feature type="transmembrane region" description="Helical" evidence="1">
    <location>
        <begin position="25"/>
        <end position="46"/>
    </location>
</feature>
<organism evidence="2 3">
    <name type="scientific">Leptospira barantonii</name>
    <dbReference type="NCBI Taxonomy" id="2023184"/>
    <lineage>
        <taxon>Bacteria</taxon>
        <taxon>Pseudomonadati</taxon>
        <taxon>Spirochaetota</taxon>
        <taxon>Spirochaetia</taxon>
        <taxon>Leptospirales</taxon>
        <taxon>Leptospiraceae</taxon>
        <taxon>Leptospira</taxon>
    </lineage>
</organism>
<feature type="transmembrane region" description="Helical" evidence="1">
    <location>
        <begin position="87"/>
        <end position="107"/>
    </location>
</feature>
<gene>
    <name evidence="2" type="ORF">CH367_14440</name>
</gene>
<feature type="transmembrane region" description="Helical" evidence="1">
    <location>
        <begin position="180"/>
        <end position="198"/>
    </location>
</feature>
<evidence type="ECO:0000256" key="1">
    <source>
        <dbReference type="SAM" id="Phobius"/>
    </source>
</evidence>
<proteinExistence type="predicted"/>
<reference evidence="2 3" key="1">
    <citation type="submission" date="2017-07" db="EMBL/GenBank/DDBJ databases">
        <title>Leptospira spp. isolated from tropical soils.</title>
        <authorList>
            <person name="Thibeaux R."/>
            <person name="Iraola G."/>
            <person name="Ferres I."/>
            <person name="Bierque E."/>
            <person name="Girault D."/>
            <person name="Soupe-Gilbert M.-E."/>
            <person name="Picardeau M."/>
            <person name="Goarant C."/>
        </authorList>
    </citation>
    <scope>NUCLEOTIDE SEQUENCE [LARGE SCALE GENOMIC DNA]</scope>
    <source>
        <strain evidence="2 3">FH4-C-A1</strain>
    </source>
</reference>
<keyword evidence="1" id="KW-0472">Membrane</keyword>
<evidence type="ECO:0000313" key="2">
    <source>
        <dbReference type="EMBL" id="PJZ56645.1"/>
    </source>
</evidence>
<keyword evidence="3" id="KW-1185">Reference proteome</keyword>
<feature type="transmembrane region" description="Helical" evidence="1">
    <location>
        <begin position="113"/>
        <end position="139"/>
    </location>
</feature>
<protein>
    <submittedName>
        <fullName evidence="2">Uncharacterized protein</fullName>
    </submittedName>
</protein>
<evidence type="ECO:0000313" key="3">
    <source>
        <dbReference type="Proteomes" id="UP000231879"/>
    </source>
</evidence>
<feature type="transmembrane region" description="Helical" evidence="1">
    <location>
        <begin position="58"/>
        <end position="75"/>
    </location>
</feature>
<comment type="caution">
    <text evidence="2">The sequence shown here is derived from an EMBL/GenBank/DDBJ whole genome shotgun (WGS) entry which is preliminary data.</text>
</comment>
<sequence>MRSSKKRLSKNENRILLSEMNLSKALVYILLIETGIAIVSFSWFGFTEEGLQILTRTSGRYSLLTFLTWMVFSNEKGIGKILSKRPFFAFAIVHGIHLIFVFCYLHVSGKTPVFSRLIMGMITYAIIFIAPFFESFLISDKTKRERFVGRAYFLYLWAFFLMFLITRITRTEPALRASMYDVFFFITLILIALPFWILKERKKTRAA</sequence>
<keyword evidence="1" id="KW-0812">Transmembrane</keyword>
<feature type="transmembrane region" description="Helical" evidence="1">
    <location>
        <begin position="151"/>
        <end position="168"/>
    </location>
</feature>
<keyword evidence="1" id="KW-1133">Transmembrane helix</keyword>